<name>A0ACB8RHM3_9AGAM</name>
<reference evidence="1" key="2">
    <citation type="journal article" date="2022" name="New Phytol.">
        <title>Evolutionary transition to the ectomycorrhizal habit in the genomes of a hyperdiverse lineage of mushroom-forming fungi.</title>
        <authorList>
            <person name="Looney B."/>
            <person name="Miyauchi S."/>
            <person name="Morin E."/>
            <person name="Drula E."/>
            <person name="Courty P.E."/>
            <person name="Kohler A."/>
            <person name="Kuo A."/>
            <person name="LaButti K."/>
            <person name="Pangilinan J."/>
            <person name="Lipzen A."/>
            <person name="Riley R."/>
            <person name="Andreopoulos W."/>
            <person name="He G."/>
            <person name="Johnson J."/>
            <person name="Nolan M."/>
            <person name="Tritt A."/>
            <person name="Barry K.W."/>
            <person name="Grigoriev I.V."/>
            <person name="Nagy L.G."/>
            <person name="Hibbett D."/>
            <person name="Henrissat B."/>
            <person name="Matheny P.B."/>
            <person name="Labbe J."/>
            <person name="Martin F.M."/>
        </authorList>
    </citation>
    <scope>NUCLEOTIDE SEQUENCE</scope>
    <source>
        <strain evidence="1">FP105234-sp</strain>
    </source>
</reference>
<comment type="caution">
    <text evidence="1">The sequence shown here is derived from an EMBL/GenBank/DDBJ whole genome shotgun (WGS) entry which is preliminary data.</text>
</comment>
<dbReference type="EMBL" id="MU276014">
    <property type="protein sequence ID" value="KAI0043535.1"/>
    <property type="molecule type" value="Genomic_DNA"/>
</dbReference>
<proteinExistence type="predicted"/>
<accession>A0ACB8RHM3</accession>
<sequence>MLRCQRPLRRALRAPARIFSSSAVLSSHHPNAPLDIDPSFKALLKDVDVSLISHKVKLHTPESGRPTLRELEVFPAEDHDFDLTALEEDASGERSTRKSPAAHFGSQQVGSVVMPPELQSAISGLIADSDKRQVHNDAKRLFHEQDGQSGWDATYDAHYKSRKQTARHAERDGTAFASVALPAHYSAIHAVLKHAKDRLGPALNVESISDWGAATGSGLWAASHVFQKSPAEHAASETELRLIDTTITSYRGIDKREGLVSIGKRLLEGVDKEIAISWQKSFREDDKAGRSEGASSLAMSAFFLSSLSTPLQKKGLVKEMWESGAGTIVLIDHNTRDGFEGIIEARDYMLKMGRKEVEDTAMADSQIRGSHVVAPCPHDRACPLYHSESTRLVCGFSQRLQRPPFVRLTKHSGTGHEDIGYSYIVIRRGSRPSMPSIKVGRTGEVGLREQRKQESNAPLTVLELHQDSQDASLDHAALPPSPPPASVEAVASEPEPQNSVDVQEALRMEAFHWPRLVFTPLKRSGHVILDVCAPEGKIMRMTIPKSQGKQPYYDARKASWGDIFPHAPKNAPQVRYQPVRANREDDTTAVRGADIGKRGDNLKPAVTPETSYDRISQEIKEKKRKDKRVRRLRPRENSP</sequence>
<dbReference type="Proteomes" id="UP000814033">
    <property type="component" value="Unassembled WGS sequence"/>
</dbReference>
<reference evidence="1" key="1">
    <citation type="submission" date="2021-02" db="EMBL/GenBank/DDBJ databases">
        <authorList>
            <consortium name="DOE Joint Genome Institute"/>
            <person name="Ahrendt S."/>
            <person name="Looney B.P."/>
            <person name="Miyauchi S."/>
            <person name="Morin E."/>
            <person name="Drula E."/>
            <person name="Courty P.E."/>
            <person name="Chicoki N."/>
            <person name="Fauchery L."/>
            <person name="Kohler A."/>
            <person name="Kuo A."/>
            <person name="Labutti K."/>
            <person name="Pangilinan J."/>
            <person name="Lipzen A."/>
            <person name="Riley R."/>
            <person name="Andreopoulos W."/>
            <person name="He G."/>
            <person name="Johnson J."/>
            <person name="Barry K.W."/>
            <person name="Grigoriev I.V."/>
            <person name="Nagy L."/>
            <person name="Hibbett D."/>
            <person name="Henrissat B."/>
            <person name="Matheny P.B."/>
            <person name="Labbe J."/>
            <person name="Martin F."/>
        </authorList>
    </citation>
    <scope>NUCLEOTIDE SEQUENCE</scope>
    <source>
        <strain evidence="1">FP105234-sp</strain>
    </source>
</reference>
<protein>
    <submittedName>
        <fullName evidence="1">Rsm22-domain-containing protein</fullName>
    </submittedName>
</protein>
<keyword evidence="2" id="KW-1185">Reference proteome</keyword>
<gene>
    <name evidence="1" type="ORF">FA95DRAFT_1563213</name>
</gene>
<evidence type="ECO:0000313" key="1">
    <source>
        <dbReference type="EMBL" id="KAI0043535.1"/>
    </source>
</evidence>
<organism evidence="1 2">
    <name type="scientific">Auriscalpium vulgare</name>
    <dbReference type="NCBI Taxonomy" id="40419"/>
    <lineage>
        <taxon>Eukaryota</taxon>
        <taxon>Fungi</taxon>
        <taxon>Dikarya</taxon>
        <taxon>Basidiomycota</taxon>
        <taxon>Agaricomycotina</taxon>
        <taxon>Agaricomycetes</taxon>
        <taxon>Russulales</taxon>
        <taxon>Auriscalpiaceae</taxon>
        <taxon>Auriscalpium</taxon>
    </lineage>
</organism>
<evidence type="ECO:0000313" key="2">
    <source>
        <dbReference type="Proteomes" id="UP000814033"/>
    </source>
</evidence>